<dbReference type="InterPro" id="IPR023299">
    <property type="entry name" value="ATPase_P-typ_cyto_dom_N"/>
</dbReference>
<dbReference type="AlphaFoldDB" id="A0AAD6GGD6"/>
<comment type="similarity">
    <text evidence="3 10">Belongs to the cation transport ATPase (P-type) (TC 3.A.3) family. Type IIIA subfamily.</text>
</comment>
<feature type="transmembrane region" description="Helical" evidence="10">
    <location>
        <begin position="859"/>
        <end position="877"/>
    </location>
</feature>
<evidence type="ECO:0000313" key="12">
    <source>
        <dbReference type="EMBL" id="KAJ5541653.1"/>
    </source>
</evidence>
<evidence type="ECO:0000256" key="6">
    <source>
        <dbReference type="ARBA" id="ARBA00022840"/>
    </source>
</evidence>
<evidence type="ECO:0000256" key="1">
    <source>
        <dbReference type="ARBA" id="ARBA00003417"/>
    </source>
</evidence>
<accession>A0AAD6GGD6</accession>
<dbReference type="Gene3D" id="1.20.1110.10">
    <property type="entry name" value="Calcium-transporting ATPase, transmembrane domain"/>
    <property type="match status" value="1"/>
</dbReference>
<dbReference type="Pfam" id="PF00690">
    <property type="entry name" value="Cation_ATPase_N"/>
    <property type="match status" value="1"/>
</dbReference>
<dbReference type="GO" id="GO:0016887">
    <property type="term" value="F:ATP hydrolysis activity"/>
    <property type="evidence" value="ECO:0007669"/>
    <property type="project" value="InterPro"/>
</dbReference>
<feature type="transmembrane region" description="Helical" evidence="10">
    <location>
        <begin position="292"/>
        <end position="310"/>
    </location>
</feature>
<dbReference type="InterPro" id="IPR001757">
    <property type="entry name" value="P_typ_ATPase"/>
</dbReference>
<evidence type="ECO:0000256" key="10">
    <source>
        <dbReference type="RuleBase" id="RU362083"/>
    </source>
</evidence>
<dbReference type="EC" id="7.1.2.1" evidence="10"/>
<name>A0AAD6GGD6_9EURO</name>
<proteinExistence type="inferred from homology"/>
<dbReference type="InterPro" id="IPR023298">
    <property type="entry name" value="ATPase_P-typ_TM_dom_sf"/>
</dbReference>
<feature type="transmembrane region" description="Helical" evidence="10">
    <location>
        <begin position="683"/>
        <end position="707"/>
    </location>
</feature>
<keyword evidence="5 10" id="KW-0547">Nucleotide-binding</keyword>
<evidence type="ECO:0000256" key="2">
    <source>
        <dbReference type="ARBA" id="ARBA00004141"/>
    </source>
</evidence>
<comment type="subcellular location">
    <subcellularLocation>
        <location evidence="10">Cell membrane</location>
        <topology evidence="10">Multi-pass membrane protein</topology>
    </subcellularLocation>
    <subcellularLocation>
        <location evidence="2">Membrane</location>
        <topology evidence="2">Multi-pass membrane protein</topology>
    </subcellularLocation>
</comment>
<dbReference type="Gene3D" id="3.40.50.1000">
    <property type="entry name" value="HAD superfamily/HAD-like"/>
    <property type="match status" value="1"/>
</dbReference>
<dbReference type="SFLD" id="SFLDF00027">
    <property type="entry name" value="p-type_atpase"/>
    <property type="match status" value="1"/>
</dbReference>
<dbReference type="FunFam" id="3.40.50.1000:FF:000008">
    <property type="entry name" value="Plasma membrane ATPase"/>
    <property type="match status" value="1"/>
</dbReference>
<dbReference type="NCBIfam" id="TIGR01647">
    <property type="entry name" value="ATPase-IIIA_H"/>
    <property type="match status" value="1"/>
</dbReference>
<feature type="domain" description="Cation-transporting P-type ATPase N-terminal" evidence="11">
    <location>
        <begin position="68"/>
        <end position="136"/>
    </location>
</feature>
<keyword evidence="10" id="KW-0813">Transport</keyword>
<dbReference type="Pfam" id="PF00122">
    <property type="entry name" value="E1-E2_ATPase"/>
    <property type="match status" value="1"/>
</dbReference>
<comment type="catalytic activity">
    <reaction evidence="10">
        <text>ATP + H2O + H(+)(in) = ADP + phosphate + 2 H(+)(out)</text>
        <dbReference type="Rhea" id="RHEA:20852"/>
        <dbReference type="ChEBI" id="CHEBI:15377"/>
        <dbReference type="ChEBI" id="CHEBI:15378"/>
        <dbReference type="ChEBI" id="CHEBI:30616"/>
        <dbReference type="ChEBI" id="CHEBI:43474"/>
        <dbReference type="ChEBI" id="CHEBI:456216"/>
        <dbReference type="EC" id="7.1.2.1"/>
    </reaction>
</comment>
<dbReference type="Pfam" id="PF00702">
    <property type="entry name" value="Hydrolase"/>
    <property type="match status" value="1"/>
</dbReference>
<feature type="transmembrane region" description="Helical" evidence="10">
    <location>
        <begin position="317"/>
        <end position="338"/>
    </location>
</feature>
<protein>
    <recommendedName>
        <fullName evidence="10">Plasma membrane ATPase</fullName>
        <ecNumber evidence="10">7.1.2.1</ecNumber>
    </recommendedName>
</protein>
<dbReference type="PRINTS" id="PR00120">
    <property type="entry name" value="HATPASE"/>
</dbReference>
<dbReference type="InterPro" id="IPR023214">
    <property type="entry name" value="HAD_sf"/>
</dbReference>
<dbReference type="InterPro" id="IPR059000">
    <property type="entry name" value="ATPase_P-type_domA"/>
</dbReference>
<dbReference type="InterPro" id="IPR008250">
    <property type="entry name" value="ATPase_P-typ_transduc_dom_A_sf"/>
</dbReference>
<comment type="function">
    <text evidence="1">The plasma membrane ATPase of plants and fungi is a hydrogen ion pump. The proton gradient it generates drives the active transport of nutrients by H(+)-symport. The resulting external acidification and/or internal alkinization may mediate growth responses.</text>
</comment>
<dbReference type="SUPFAM" id="SSF81665">
    <property type="entry name" value="Calcium ATPase, transmembrane domain M"/>
    <property type="match status" value="1"/>
</dbReference>
<dbReference type="FunFam" id="3.40.1110.10:FF:000005">
    <property type="entry name" value="Plasma membrane ATPase"/>
    <property type="match status" value="1"/>
</dbReference>
<dbReference type="InterPro" id="IPR044492">
    <property type="entry name" value="P_typ_ATPase_HD_dom"/>
</dbReference>
<evidence type="ECO:0000256" key="5">
    <source>
        <dbReference type="ARBA" id="ARBA00022741"/>
    </source>
</evidence>
<dbReference type="PRINTS" id="PR00119">
    <property type="entry name" value="CATATPASE"/>
</dbReference>
<evidence type="ECO:0000313" key="13">
    <source>
        <dbReference type="Proteomes" id="UP001220324"/>
    </source>
</evidence>
<dbReference type="CDD" id="cd02076">
    <property type="entry name" value="P-type_ATPase_H"/>
    <property type="match status" value="1"/>
</dbReference>
<feature type="transmembrane region" description="Helical" evidence="10">
    <location>
        <begin position="786"/>
        <end position="805"/>
    </location>
</feature>
<organism evidence="12 13">
    <name type="scientific">Penicillium frequentans</name>
    <dbReference type="NCBI Taxonomy" id="3151616"/>
    <lineage>
        <taxon>Eukaryota</taxon>
        <taxon>Fungi</taxon>
        <taxon>Dikarya</taxon>
        <taxon>Ascomycota</taxon>
        <taxon>Pezizomycotina</taxon>
        <taxon>Eurotiomycetes</taxon>
        <taxon>Eurotiomycetidae</taxon>
        <taxon>Eurotiales</taxon>
        <taxon>Aspergillaceae</taxon>
        <taxon>Penicillium</taxon>
    </lineage>
</organism>
<dbReference type="InterPro" id="IPR036412">
    <property type="entry name" value="HAD-like_sf"/>
</dbReference>
<evidence type="ECO:0000256" key="7">
    <source>
        <dbReference type="ARBA" id="ARBA00022967"/>
    </source>
</evidence>
<keyword evidence="8 10" id="KW-1133">Transmembrane helix</keyword>
<feature type="transmembrane region" description="Helical" evidence="10">
    <location>
        <begin position="825"/>
        <end position="847"/>
    </location>
</feature>
<gene>
    <name evidence="12" type="ORF">N7494_006729</name>
</gene>
<dbReference type="GO" id="GO:0005886">
    <property type="term" value="C:plasma membrane"/>
    <property type="evidence" value="ECO:0007669"/>
    <property type="project" value="UniProtKB-SubCell"/>
</dbReference>
<dbReference type="GO" id="GO:0005524">
    <property type="term" value="F:ATP binding"/>
    <property type="evidence" value="ECO:0007669"/>
    <property type="project" value="UniProtKB-UniRule"/>
</dbReference>
<feature type="transmembrane region" description="Helical" evidence="10">
    <location>
        <begin position="714"/>
        <end position="733"/>
    </location>
</feature>
<keyword evidence="7 10" id="KW-1278">Translocase</keyword>
<evidence type="ECO:0000256" key="4">
    <source>
        <dbReference type="ARBA" id="ARBA00022692"/>
    </source>
</evidence>
<evidence type="ECO:0000259" key="11">
    <source>
        <dbReference type="SMART" id="SM00831"/>
    </source>
</evidence>
<dbReference type="InterPro" id="IPR004014">
    <property type="entry name" value="ATPase_P-typ_cation-transptr_N"/>
</dbReference>
<keyword evidence="9 10" id="KW-0472">Membrane</keyword>
<dbReference type="InterPro" id="IPR018303">
    <property type="entry name" value="ATPase_P-typ_P_site"/>
</dbReference>
<dbReference type="SUPFAM" id="SSF81653">
    <property type="entry name" value="Calcium ATPase, transduction domain A"/>
    <property type="match status" value="1"/>
</dbReference>
<dbReference type="PANTHER" id="PTHR42861">
    <property type="entry name" value="CALCIUM-TRANSPORTING ATPASE"/>
    <property type="match status" value="1"/>
</dbReference>
<dbReference type="Gene3D" id="2.70.150.10">
    <property type="entry name" value="Calcium-transporting ATPase, cytoplasmic transduction domain A"/>
    <property type="match status" value="1"/>
</dbReference>
<keyword evidence="6 10" id="KW-0067">ATP-binding</keyword>
<dbReference type="Gene3D" id="3.40.1110.10">
    <property type="entry name" value="Calcium-transporting ATPase, cytoplasmic domain N"/>
    <property type="match status" value="1"/>
</dbReference>
<keyword evidence="4 10" id="KW-0812">Transmembrane</keyword>
<dbReference type="NCBIfam" id="TIGR01494">
    <property type="entry name" value="ATPase_P-type"/>
    <property type="match status" value="2"/>
</dbReference>
<keyword evidence="10" id="KW-0375">Hydrogen ion transport</keyword>
<dbReference type="InterPro" id="IPR006534">
    <property type="entry name" value="P-type_ATPase_IIIA"/>
</dbReference>
<dbReference type="PROSITE" id="PS00154">
    <property type="entry name" value="ATPASE_E1_E2"/>
    <property type="match status" value="1"/>
</dbReference>
<evidence type="ECO:0000256" key="9">
    <source>
        <dbReference type="ARBA" id="ARBA00023136"/>
    </source>
</evidence>
<dbReference type="SUPFAM" id="SSF56784">
    <property type="entry name" value="HAD-like"/>
    <property type="match status" value="1"/>
</dbReference>
<dbReference type="SFLD" id="SFLDG00002">
    <property type="entry name" value="C1.7:_P-type_atpase_like"/>
    <property type="match status" value="1"/>
</dbReference>
<evidence type="ECO:0000256" key="3">
    <source>
        <dbReference type="ARBA" id="ARBA00008804"/>
    </source>
</evidence>
<feature type="transmembrane region" description="Helical" evidence="10">
    <location>
        <begin position="753"/>
        <end position="774"/>
    </location>
</feature>
<keyword evidence="10" id="KW-0460">Magnesium</keyword>
<evidence type="ECO:0000256" key="8">
    <source>
        <dbReference type="ARBA" id="ARBA00022989"/>
    </source>
</evidence>
<keyword evidence="13" id="KW-1185">Reference proteome</keyword>
<sequence length="919" mass="100664">MTQDADDSEALALSNHPSGDDCGIETKDLHLITRFHTEDDLDILIKELEEEDGKDPGPEVLPIGPGTDIHILTKIPTTDLKTGLNEVEVDAGRRKHGWNTLKEERQSKVIKFLKLFVGPVQLVMEVAVCLSAYLRDWIDFGVISGLLLLNAVVGFIQEYQAENIVDALKKTLALKATVIRNATTVEIPVKDLVPGDVVFLEEGVIVPADGFLVSKNAHLQVDQSAISGESLAVDKRSNDPCFASSTIKRGEAFMVITDIGDMTFVGKAAALVNKASNRKGHFTVVLDGISRILMTLVSFSLLLVWISAYYRSNEIRLILEFTLAITVIGVPVGLPAVVTTTMAVGASELARKSCIVQRLSAIESLAGAEILCSDKTGTLTRNKLALGDPFTLPGVRIDDLIVTACLAASRKKKGLDAIDRVFIKSLRRYPDAKAQMATHRTIRFYPFDPVSKKITAVVQSLGGQQMICVKGAPMSVLRTVQNDHPVPEQVENAYREKVAEFASRGFRALGVARKTGEQWKILGIVPCLDPPRYDTKQTINEAQKLGLRIKMLTGDAVGIARETARSLGLGTNIYNAERLGVTGAGDLPGSEVNDFVEAADGFAEVFPEHKYKVVEILQQRGHLVAMTGDGVNDAPSLKKADTGIAVEGSSDAARSASDIVFLQPGLSAIIDAIKCSRQIFHRMYAYVIYRIALSLHLECFMGLWIIILDQTLDVRLVVLIAIFADIATLSIAYDNAPYAEYPVQWNLHQLWGIAVILGVILAIGSWVAFGTMLLQGEKGGIVQQFGARDAVLFLEIALTENWLIFITRLNTSEHGTLLKNHPSSALIVAVLAVDFAATLICHYGIFLHTQTSWLSIARVYIFSMGISTVCGTLYVVLKRSTVFDDLMHGRFFRRPYHQRENEDFGLTLNRMAAEHEQTV</sequence>
<dbReference type="EMBL" id="JAQIZZ010000005">
    <property type="protein sequence ID" value="KAJ5541653.1"/>
    <property type="molecule type" value="Genomic_DNA"/>
</dbReference>
<comment type="caution">
    <text evidence="12">The sequence shown here is derived from an EMBL/GenBank/DDBJ whole genome shotgun (WGS) entry which is preliminary data.</text>
</comment>
<dbReference type="SMART" id="SM00831">
    <property type="entry name" value="Cation_ATPase_N"/>
    <property type="match status" value="1"/>
</dbReference>
<reference evidence="12 13" key="1">
    <citation type="journal article" date="2023" name="IMA Fungus">
        <title>Comparative genomic study of the Penicillium genus elucidates a diverse pangenome and 15 lateral gene transfer events.</title>
        <authorList>
            <person name="Petersen C."/>
            <person name="Sorensen T."/>
            <person name="Nielsen M.R."/>
            <person name="Sondergaard T.E."/>
            <person name="Sorensen J.L."/>
            <person name="Fitzpatrick D.A."/>
            <person name="Frisvad J.C."/>
            <person name="Nielsen K.L."/>
        </authorList>
    </citation>
    <scope>NUCLEOTIDE SEQUENCE [LARGE SCALE GENOMIC DNA]</scope>
    <source>
        <strain evidence="12 13">IBT 35679</strain>
    </source>
</reference>
<dbReference type="GO" id="GO:0008553">
    <property type="term" value="F:P-type proton-exporting transporter activity"/>
    <property type="evidence" value="ECO:0007669"/>
    <property type="project" value="UniProtKB-UniRule"/>
</dbReference>
<dbReference type="SFLD" id="SFLDS00003">
    <property type="entry name" value="Haloacid_Dehalogenase"/>
    <property type="match status" value="1"/>
</dbReference>
<dbReference type="GO" id="GO:0120029">
    <property type="term" value="P:proton export across plasma membrane"/>
    <property type="evidence" value="ECO:0007669"/>
    <property type="project" value="UniProtKB-UniRule"/>
</dbReference>
<keyword evidence="10" id="KW-0406">Ion transport</keyword>
<dbReference type="Proteomes" id="UP001220324">
    <property type="component" value="Unassembled WGS sequence"/>
</dbReference>